<evidence type="ECO:0000313" key="2">
    <source>
        <dbReference type="Proteomes" id="UP001163719"/>
    </source>
</evidence>
<organism evidence="1 2">
    <name type="scientific">Chryseobacterium oryctis</name>
    <dbReference type="NCBI Taxonomy" id="2952618"/>
    <lineage>
        <taxon>Bacteria</taxon>
        <taxon>Pseudomonadati</taxon>
        <taxon>Bacteroidota</taxon>
        <taxon>Flavobacteriia</taxon>
        <taxon>Flavobacteriales</taxon>
        <taxon>Weeksellaceae</taxon>
        <taxon>Chryseobacterium group</taxon>
        <taxon>Chryseobacterium</taxon>
    </lineage>
</organism>
<proteinExistence type="predicted"/>
<dbReference type="RefSeq" id="WP_264741698.1">
    <property type="nucleotide sequence ID" value="NZ_JAPDHV010000001.1"/>
</dbReference>
<dbReference type="InterPro" id="IPR011250">
    <property type="entry name" value="OMP/PagP_B-barrel"/>
</dbReference>
<name>A0ABT3HIW0_9FLAO</name>
<dbReference type="SUPFAM" id="SSF56925">
    <property type="entry name" value="OMPA-like"/>
    <property type="match status" value="1"/>
</dbReference>
<accession>A0ABT3HIW0</accession>
<evidence type="ECO:0000313" key="1">
    <source>
        <dbReference type="EMBL" id="MCW3159721.1"/>
    </source>
</evidence>
<keyword evidence="2" id="KW-1185">Reference proteome</keyword>
<dbReference type="EMBL" id="JAPDHV010000001">
    <property type="protein sequence ID" value="MCW3159721.1"/>
    <property type="molecule type" value="Genomic_DNA"/>
</dbReference>
<sequence length="297" mass="35430">MLLRRIIFFFSVILLNFSFAQKRKKLDTVYVYEKVTIYDTIYLEKPLKLKSNNYIFSPSKIIAKEIKDIYKENIEKKEIEELVRKKINNRFQYGIEAGFGFKNTNWGGELFRKKQQFGEHIGAWISKSLSFTPNLSLQFSADVYRWSSTFDLDGTKEDTFLNGFYFTEDNQPLLFQRFNNKHFEYALQLKLLYEWKNIRPFTGVLANHSAYKMQFLVPEDNVLDKLDDFKNKEINIGFSLGVQYIFLKRFIVSIEYQQYKMKNISLKNSNFDFDIFKTNNNFAERKINFGISYIISK</sequence>
<dbReference type="Proteomes" id="UP001163719">
    <property type="component" value="Unassembled WGS sequence"/>
</dbReference>
<comment type="caution">
    <text evidence="1">The sequence shown here is derived from an EMBL/GenBank/DDBJ whole genome shotgun (WGS) entry which is preliminary data.</text>
</comment>
<gene>
    <name evidence="1" type="ORF">OH806_00320</name>
</gene>
<protein>
    <recommendedName>
        <fullName evidence="3">Outer membrane protein beta-barrel domain-containing protein</fullName>
    </recommendedName>
</protein>
<reference evidence="1" key="1">
    <citation type="submission" date="2022-10" db="EMBL/GenBank/DDBJ databases">
        <title>Chryseobacterium babae sp. nov. isolated from the gut of the beetle Oryctes rhinoceros, and Chryseobacterium kimseyorum sp. nov., isolated from a stick insect rearing cage.</title>
        <authorList>
            <person name="Shelomi M."/>
            <person name="Han C.-J."/>
            <person name="Chen W.-M."/>
            <person name="Chen H.-K."/>
            <person name="Liaw S.-J."/>
            <person name="Muhle E."/>
            <person name="Clermont D."/>
        </authorList>
    </citation>
    <scope>NUCLEOTIDE SEQUENCE</scope>
    <source>
        <strain evidence="1">WLa1L2M3</strain>
    </source>
</reference>
<evidence type="ECO:0008006" key="3">
    <source>
        <dbReference type="Google" id="ProtNLM"/>
    </source>
</evidence>